<dbReference type="InterPro" id="IPR010699">
    <property type="entry name" value="DUF1275"/>
</dbReference>
<feature type="transmembrane region" description="Helical" evidence="1">
    <location>
        <begin position="239"/>
        <end position="259"/>
    </location>
</feature>
<feature type="transmembrane region" description="Helical" evidence="1">
    <location>
        <begin position="211"/>
        <end position="233"/>
    </location>
</feature>
<evidence type="ECO:0000256" key="1">
    <source>
        <dbReference type="SAM" id="Phobius"/>
    </source>
</evidence>
<feature type="transmembrane region" description="Helical" evidence="1">
    <location>
        <begin position="94"/>
        <end position="113"/>
    </location>
</feature>
<dbReference type="EMBL" id="QCYK01000002">
    <property type="protein sequence ID" value="PUZ25567.1"/>
    <property type="molecule type" value="Genomic_DNA"/>
</dbReference>
<dbReference type="OrthoDB" id="270162at2"/>
<protein>
    <submittedName>
        <fullName evidence="2">DUF1275 domain-containing protein</fullName>
    </submittedName>
</protein>
<keyword evidence="1" id="KW-1133">Transmembrane helix</keyword>
<feature type="transmembrane region" description="Helical" evidence="1">
    <location>
        <begin position="125"/>
        <end position="146"/>
    </location>
</feature>
<sequence>MLILSTVRYTVDRGEPCHHFTHTHRKHNYMLRNVRNTRTLKENLMLASSTAFVSGLVNVAGLIAFFALSSNVTGHMANLVKHIADVDKRDVISLFVWLISFFSGAFIASYIIHSLQKISVYRAHATPIFIEALILLLVAIYADAWYHGQHSQAIIACLLFSMGLQNGTVSKISGGLIKTTHLTGLMTDLGAETAEHLHPGVEKSTPLRDRLYVRITILACYFIGGLIGALAYYQLELKIFYAVPLLLMTVLFYDLLPVARHRVWRAIRQRSDA</sequence>
<dbReference type="PANTHER" id="PTHR37314:SF4">
    <property type="entry name" value="UPF0700 TRANSMEMBRANE PROTEIN YOAK"/>
    <property type="match status" value="1"/>
</dbReference>
<accession>A0A2T7BH09</accession>
<keyword evidence="1" id="KW-0812">Transmembrane</keyword>
<reference evidence="2 3" key="1">
    <citation type="submission" date="2018-04" db="EMBL/GenBank/DDBJ databases">
        <title>Chitinophaga fuyangensis sp. nov., isolated from soil in a chemical factory.</title>
        <authorList>
            <person name="Chen K."/>
        </authorList>
    </citation>
    <scope>NUCLEOTIDE SEQUENCE [LARGE SCALE GENOMIC DNA]</scope>
    <source>
        <strain evidence="2 3">LY-1</strain>
    </source>
</reference>
<feature type="transmembrane region" description="Helical" evidence="1">
    <location>
        <begin position="44"/>
        <end position="68"/>
    </location>
</feature>
<dbReference type="PANTHER" id="PTHR37314">
    <property type="entry name" value="SLR0142 PROTEIN"/>
    <property type="match status" value="1"/>
</dbReference>
<keyword evidence="1" id="KW-0472">Membrane</keyword>
<name>A0A2T7BH09_9BACT</name>
<comment type="caution">
    <text evidence="2">The sequence shown here is derived from an EMBL/GenBank/DDBJ whole genome shotgun (WGS) entry which is preliminary data.</text>
</comment>
<dbReference type="AlphaFoldDB" id="A0A2T7BH09"/>
<organism evidence="2 3">
    <name type="scientific">Chitinophaga parva</name>
    <dbReference type="NCBI Taxonomy" id="2169414"/>
    <lineage>
        <taxon>Bacteria</taxon>
        <taxon>Pseudomonadati</taxon>
        <taxon>Bacteroidota</taxon>
        <taxon>Chitinophagia</taxon>
        <taxon>Chitinophagales</taxon>
        <taxon>Chitinophagaceae</taxon>
        <taxon>Chitinophaga</taxon>
    </lineage>
</organism>
<proteinExistence type="predicted"/>
<dbReference type="Pfam" id="PF06912">
    <property type="entry name" value="DUF1275"/>
    <property type="match status" value="1"/>
</dbReference>
<evidence type="ECO:0000313" key="3">
    <source>
        <dbReference type="Proteomes" id="UP000244450"/>
    </source>
</evidence>
<keyword evidence="3" id="KW-1185">Reference proteome</keyword>
<feature type="transmembrane region" description="Helical" evidence="1">
    <location>
        <begin position="152"/>
        <end position="169"/>
    </location>
</feature>
<evidence type="ECO:0000313" key="2">
    <source>
        <dbReference type="EMBL" id="PUZ25567.1"/>
    </source>
</evidence>
<gene>
    <name evidence="2" type="ORF">DCC81_14900</name>
</gene>
<dbReference type="Proteomes" id="UP000244450">
    <property type="component" value="Unassembled WGS sequence"/>
</dbReference>